<comment type="cofactor">
    <cofactor evidence="1 7">
        <name>pyridoxal 5'-phosphate</name>
        <dbReference type="ChEBI" id="CHEBI:597326"/>
    </cofactor>
</comment>
<evidence type="ECO:0000256" key="1">
    <source>
        <dbReference type="ARBA" id="ARBA00001933"/>
    </source>
</evidence>
<sequence>MNLQVILQKIHIIDFQVFLIARRVSRSFLKLNMFLSRQAMFGLSICARNVNQLSRIESLLSKPKLRSYARPVTTALENYESSIYSSGKTEYANVNWDELGFALTKTDYMYVMNCSKDEEIFSEGILTRFGNIELCPSSGILNYGQGLFEGLKAYRKEDDGILLFRPEENALRMKMGADRMCMPSPTVEQFIDAVKRTVLANKRWVPPHGRGALYIRPLLMGTGPNLGVKPASEYTFLAYASPVGNYHKSPMNLVVEDKVCRAAPGGTGGVKAVTNYSPIYKTLGQAKARGFTDVLFLDALTGRNIEEGSAFNIFILKGNVISTPTAHGTILPGITRKSIIEIASTLGYQVEERDVPIEEVFDAEEVFCTGTAMVLKSVVSITYQGKRIEYKMGEEPVAQKLHATLTGIQTGLIEDKMGWTVEVD</sequence>
<dbReference type="OMA" id="ICTDHMV"/>
<reference evidence="9 10" key="1">
    <citation type="journal article" date="2013" name="Genome Biol.">
        <title>The genome sequence of the most widely cultivated cacao type and its use to identify candidate genes regulating pod color.</title>
        <authorList>
            <person name="Motamayor J.C."/>
            <person name="Mockaitis K."/>
            <person name="Schmutz J."/>
            <person name="Haiminen N."/>
            <person name="Iii D.L."/>
            <person name="Cornejo O."/>
            <person name="Findley S.D."/>
            <person name="Zheng P."/>
            <person name="Utro F."/>
            <person name="Royaert S."/>
            <person name="Saski C."/>
            <person name="Jenkins J."/>
            <person name="Podicheti R."/>
            <person name="Zhao M."/>
            <person name="Scheffler B.E."/>
            <person name="Stack J.C."/>
            <person name="Feltus F.A."/>
            <person name="Mustiga G.M."/>
            <person name="Amores F."/>
            <person name="Phillips W."/>
            <person name="Marelli J.P."/>
            <person name="May G.D."/>
            <person name="Shapiro H."/>
            <person name="Ma J."/>
            <person name="Bustamante C.D."/>
            <person name="Schnell R.J."/>
            <person name="Main D."/>
            <person name="Gilbert D."/>
            <person name="Parida L."/>
            <person name="Kuhn D.N."/>
        </authorList>
    </citation>
    <scope>NUCLEOTIDE SEQUENCE [LARGE SCALE GENOMIC DNA]</scope>
    <source>
        <strain evidence="10">cv. Matina 1-6</strain>
    </source>
</reference>
<comment type="catalytic activity">
    <reaction evidence="8">
        <text>L-leucine + 2-oxoglutarate = 4-methyl-2-oxopentanoate + L-glutamate</text>
        <dbReference type="Rhea" id="RHEA:18321"/>
        <dbReference type="ChEBI" id="CHEBI:16810"/>
        <dbReference type="ChEBI" id="CHEBI:17865"/>
        <dbReference type="ChEBI" id="CHEBI:29985"/>
        <dbReference type="ChEBI" id="CHEBI:57427"/>
        <dbReference type="EC" id="2.6.1.42"/>
    </reaction>
</comment>
<keyword evidence="4 8" id="KW-0808">Transferase</keyword>
<dbReference type="InterPro" id="IPR043131">
    <property type="entry name" value="BCAT-like_N"/>
</dbReference>
<dbReference type="GO" id="GO:0005737">
    <property type="term" value="C:cytoplasm"/>
    <property type="evidence" value="ECO:0007669"/>
    <property type="project" value="UniProtKB-ARBA"/>
</dbReference>
<protein>
    <recommendedName>
        <fullName evidence="8">Branched-chain-amino-acid aminotransferase</fullName>
        <ecNumber evidence="8">2.6.1.42</ecNumber>
    </recommendedName>
</protein>
<dbReference type="CDD" id="cd01557">
    <property type="entry name" value="BCAT_beta_family"/>
    <property type="match status" value="1"/>
</dbReference>
<comment type="catalytic activity">
    <reaction evidence="8">
        <text>L-valine + 2-oxoglutarate = 3-methyl-2-oxobutanoate + L-glutamate</text>
        <dbReference type="Rhea" id="RHEA:24813"/>
        <dbReference type="ChEBI" id="CHEBI:11851"/>
        <dbReference type="ChEBI" id="CHEBI:16810"/>
        <dbReference type="ChEBI" id="CHEBI:29985"/>
        <dbReference type="ChEBI" id="CHEBI:57762"/>
        <dbReference type="EC" id="2.6.1.42"/>
    </reaction>
</comment>
<keyword evidence="8" id="KW-0100">Branched-chain amino acid biosynthesis</keyword>
<evidence type="ECO:0000256" key="7">
    <source>
        <dbReference type="RuleBase" id="RU004516"/>
    </source>
</evidence>
<name>A0A061DYW7_THECC</name>
<dbReference type="STRING" id="3641.A0A061DYW7"/>
<dbReference type="Pfam" id="PF01063">
    <property type="entry name" value="Aminotran_4"/>
    <property type="match status" value="1"/>
</dbReference>
<dbReference type="InParanoid" id="A0A061DYW7"/>
<dbReference type="InterPro" id="IPR018300">
    <property type="entry name" value="Aminotrans_IV_CS"/>
</dbReference>
<dbReference type="PANTHER" id="PTHR42825">
    <property type="entry name" value="AMINO ACID AMINOTRANSFERASE"/>
    <property type="match status" value="1"/>
</dbReference>
<evidence type="ECO:0000313" key="10">
    <source>
        <dbReference type="Proteomes" id="UP000026915"/>
    </source>
</evidence>
<gene>
    <name evidence="9" type="ORF">TCM_006338</name>
</gene>
<dbReference type="AlphaFoldDB" id="A0A061DYW7"/>
<dbReference type="Gene3D" id="3.30.470.10">
    <property type="match status" value="1"/>
</dbReference>
<keyword evidence="10" id="KW-1185">Reference proteome</keyword>
<dbReference type="eggNOG" id="KOG0975">
    <property type="taxonomic scope" value="Eukaryota"/>
</dbReference>
<dbReference type="EC" id="2.6.1.42" evidence="8"/>
<dbReference type="Gene3D" id="3.20.10.10">
    <property type="entry name" value="D-amino Acid Aminotransferase, subunit A, domain 2"/>
    <property type="match status" value="1"/>
</dbReference>
<comment type="catalytic activity">
    <reaction evidence="8">
        <text>L-isoleucine + 2-oxoglutarate = (S)-3-methyl-2-oxopentanoate + L-glutamate</text>
        <dbReference type="Rhea" id="RHEA:24801"/>
        <dbReference type="ChEBI" id="CHEBI:16810"/>
        <dbReference type="ChEBI" id="CHEBI:29985"/>
        <dbReference type="ChEBI" id="CHEBI:35146"/>
        <dbReference type="ChEBI" id="CHEBI:58045"/>
        <dbReference type="EC" id="2.6.1.42"/>
    </reaction>
</comment>
<evidence type="ECO:0000313" key="9">
    <source>
        <dbReference type="EMBL" id="EOX97261.1"/>
    </source>
</evidence>
<dbReference type="GO" id="GO:0008652">
    <property type="term" value="P:amino acid biosynthetic process"/>
    <property type="evidence" value="ECO:0007669"/>
    <property type="project" value="UniProtKB-KW"/>
</dbReference>
<dbReference type="FunFam" id="3.30.470.10:FF:000003">
    <property type="entry name" value="Branched-chain-amino-acid aminotransferase"/>
    <property type="match status" value="1"/>
</dbReference>
<dbReference type="PANTHER" id="PTHR42825:SF28">
    <property type="entry name" value="BRANCHED-CHAIN-AMINO-ACID AMINOTRANSFERASE 7-RELATED"/>
    <property type="match status" value="1"/>
</dbReference>
<keyword evidence="5 7" id="KW-0663">Pyridoxal phosphate</keyword>
<dbReference type="NCBIfam" id="TIGR01123">
    <property type="entry name" value="ilvE_II"/>
    <property type="match status" value="1"/>
</dbReference>
<keyword evidence="8" id="KW-0028">Amino-acid biosynthesis</keyword>
<evidence type="ECO:0000256" key="2">
    <source>
        <dbReference type="ARBA" id="ARBA00009320"/>
    </source>
</evidence>
<dbReference type="GO" id="GO:0004084">
    <property type="term" value="F:branched-chain-amino-acid transaminase activity"/>
    <property type="evidence" value="ECO:0000318"/>
    <property type="project" value="GO_Central"/>
</dbReference>
<dbReference type="FunFam" id="3.20.10.10:FF:000003">
    <property type="entry name" value="Branched-chain-amino-acid aminotransferase"/>
    <property type="match status" value="1"/>
</dbReference>
<dbReference type="InterPro" id="IPR043132">
    <property type="entry name" value="BCAT-like_C"/>
</dbReference>
<dbReference type="Proteomes" id="UP000026915">
    <property type="component" value="Chromosome 2"/>
</dbReference>
<evidence type="ECO:0000256" key="8">
    <source>
        <dbReference type="RuleBase" id="RU004517"/>
    </source>
</evidence>
<proteinExistence type="inferred from homology"/>
<comment type="similarity">
    <text evidence="2 6">Belongs to the class-IV pyridoxal-phosphate-dependent aminotransferase family.</text>
</comment>
<dbReference type="PROSITE" id="PS00770">
    <property type="entry name" value="AA_TRANSFER_CLASS_4"/>
    <property type="match status" value="1"/>
</dbReference>
<dbReference type="Gramene" id="EOX97261">
    <property type="protein sequence ID" value="EOX97261"/>
    <property type="gene ID" value="TCM_006338"/>
</dbReference>
<evidence type="ECO:0000256" key="5">
    <source>
        <dbReference type="ARBA" id="ARBA00022898"/>
    </source>
</evidence>
<dbReference type="InterPro" id="IPR005786">
    <property type="entry name" value="B_amino_transII"/>
</dbReference>
<keyword evidence="3 8" id="KW-0032">Aminotransferase</keyword>
<dbReference type="InterPro" id="IPR033939">
    <property type="entry name" value="BCAT_family"/>
</dbReference>
<dbReference type="GO" id="GO:0052656">
    <property type="term" value="F:L-isoleucine-2-oxoglutarate transaminase activity"/>
    <property type="evidence" value="ECO:0007669"/>
    <property type="project" value="RHEA"/>
</dbReference>
<evidence type="ECO:0000256" key="6">
    <source>
        <dbReference type="RuleBase" id="RU004106"/>
    </source>
</evidence>
<evidence type="ECO:0000256" key="4">
    <source>
        <dbReference type="ARBA" id="ARBA00022679"/>
    </source>
</evidence>
<dbReference type="GO" id="GO:0052655">
    <property type="term" value="F:L-valine-2-oxoglutarate transaminase activity"/>
    <property type="evidence" value="ECO:0007669"/>
    <property type="project" value="RHEA"/>
</dbReference>
<organism evidence="9 10">
    <name type="scientific">Theobroma cacao</name>
    <name type="common">Cacao</name>
    <name type="synonym">Cocoa</name>
    <dbReference type="NCBI Taxonomy" id="3641"/>
    <lineage>
        <taxon>Eukaryota</taxon>
        <taxon>Viridiplantae</taxon>
        <taxon>Streptophyta</taxon>
        <taxon>Embryophyta</taxon>
        <taxon>Tracheophyta</taxon>
        <taxon>Spermatophyta</taxon>
        <taxon>Magnoliopsida</taxon>
        <taxon>eudicotyledons</taxon>
        <taxon>Gunneridae</taxon>
        <taxon>Pentapetalae</taxon>
        <taxon>rosids</taxon>
        <taxon>malvids</taxon>
        <taxon>Malvales</taxon>
        <taxon>Malvaceae</taxon>
        <taxon>Byttnerioideae</taxon>
        <taxon>Theobroma</taxon>
    </lineage>
</organism>
<accession>A0A061DYW7</accession>
<dbReference type="SUPFAM" id="SSF56752">
    <property type="entry name" value="D-aminoacid aminotransferase-like PLP-dependent enzymes"/>
    <property type="match status" value="1"/>
</dbReference>
<dbReference type="GO" id="GO:0009082">
    <property type="term" value="P:branched-chain amino acid biosynthetic process"/>
    <property type="evidence" value="ECO:0007669"/>
    <property type="project" value="UniProtKB-KW"/>
</dbReference>
<evidence type="ECO:0000256" key="3">
    <source>
        <dbReference type="ARBA" id="ARBA00022576"/>
    </source>
</evidence>
<dbReference type="InterPro" id="IPR036038">
    <property type="entry name" value="Aminotransferase-like"/>
</dbReference>
<dbReference type="InterPro" id="IPR001544">
    <property type="entry name" value="Aminotrans_IV"/>
</dbReference>
<dbReference type="EMBL" id="CM001880">
    <property type="protein sequence ID" value="EOX97261.1"/>
    <property type="molecule type" value="Genomic_DNA"/>
</dbReference>
<dbReference type="GO" id="GO:0052654">
    <property type="term" value="F:L-leucine-2-oxoglutarate transaminase activity"/>
    <property type="evidence" value="ECO:0007669"/>
    <property type="project" value="RHEA"/>
</dbReference>
<dbReference type="NCBIfam" id="NF009897">
    <property type="entry name" value="PRK13357.1"/>
    <property type="match status" value="1"/>
</dbReference>